<evidence type="ECO:0000256" key="4">
    <source>
        <dbReference type="ARBA" id="ARBA00023136"/>
    </source>
</evidence>
<proteinExistence type="predicted"/>
<feature type="transmembrane region" description="Helical" evidence="5">
    <location>
        <begin position="283"/>
        <end position="301"/>
    </location>
</feature>
<accession>A0A9W9V6V6</accession>
<sequence>MRPGYLFILWSLLVTSLAVFAKPIQTPAPVFGLSPRDVTATTTAKATATDPTSTTTETGFHLTLSLNLPSNTCTPTVAPDKNGWVPASQCNALYLYYPSFGTAIAFTILFGLLTMAHLVQATIYKAGFAWVVLMGVAWECVGYITRALSTRNQQDTTIATITQIFILLAPLWVNAYCYMVLARMIYFFIPERQIGIFRPSLLATVFVFLDFGSFIIQIIGGMSASPGQSNEEVMKGIHIYMAGIGIQQFFIICFLVLTIQFHRQMLQLDRSGRLFPEKRRWRHLLYALYGSLLFITVRIIYRLVEFSAGETTANPIPYHEWYMYVFDAVPMLFAIVVWNVAPPGAVLQGPDAKLPPSGLRKLLTCWNCCNLCVCCGCACCCRTCRKREKKRMQRIPDSGGEEMLPLRETSPYR</sequence>
<dbReference type="AlphaFoldDB" id="A0A9W9V6V6"/>
<evidence type="ECO:0000256" key="6">
    <source>
        <dbReference type="SAM" id="SignalP"/>
    </source>
</evidence>
<feature type="transmembrane region" description="Helical" evidence="5">
    <location>
        <begin position="127"/>
        <end position="144"/>
    </location>
</feature>
<dbReference type="GeneID" id="81439308"/>
<reference evidence="7" key="2">
    <citation type="journal article" date="2023" name="IMA Fungus">
        <title>Comparative genomic study of the Penicillium genus elucidates a diverse pangenome and 15 lateral gene transfer events.</title>
        <authorList>
            <person name="Petersen C."/>
            <person name="Sorensen T."/>
            <person name="Nielsen M.R."/>
            <person name="Sondergaard T.E."/>
            <person name="Sorensen J.L."/>
            <person name="Fitzpatrick D.A."/>
            <person name="Frisvad J.C."/>
            <person name="Nielsen K.L."/>
        </authorList>
    </citation>
    <scope>NUCLEOTIDE SEQUENCE</scope>
    <source>
        <strain evidence="7">IBT 29864</strain>
    </source>
</reference>
<dbReference type="PANTHER" id="PTHR31465:SF15">
    <property type="entry name" value="LIPID TRANSPORTER ATNI-RELATED"/>
    <property type="match status" value="1"/>
</dbReference>
<feature type="chain" id="PRO_5040753595" description="RTA1 domain protein" evidence="6">
    <location>
        <begin position="22"/>
        <end position="413"/>
    </location>
</feature>
<gene>
    <name evidence="7" type="ORF">N7496_007200</name>
</gene>
<dbReference type="RefSeq" id="XP_056555542.1">
    <property type="nucleotide sequence ID" value="XM_056700129.1"/>
</dbReference>
<evidence type="ECO:0000256" key="2">
    <source>
        <dbReference type="ARBA" id="ARBA00022692"/>
    </source>
</evidence>
<dbReference type="Pfam" id="PF04479">
    <property type="entry name" value="RTA1"/>
    <property type="match status" value="1"/>
</dbReference>
<protein>
    <recommendedName>
        <fullName evidence="9">RTA1 domain protein</fullName>
    </recommendedName>
</protein>
<comment type="caution">
    <text evidence="7">The sequence shown here is derived from an EMBL/GenBank/DDBJ whole genome shotgun (WGS) entry which is preliminary data.</text>
</comment>
<evidence type="ECO:0000256" key="1">
    <source>
        <dbReference type="ARBA" id="ARBA00004141"/>
    </source>
</evidence>
<organism evidence="7 8">
    <name type="scientific">Penicillium cataractarum</name>
    <dbReference type="NCBI Taxonomy" id="2100454"/>
    <lineage>
        <taxon>Eukaryota</taxon>
        <taxon>Fungi</taxon>
        <taxon>Dikarya</taxon>
        <taxon>Ascomycota</taxon>
        <taxon>Pezizomycotina</taxon>
        <taxon>Eurotiomycetes</taxon>
        <taxon>Eurotiomycetidae</taxon>
        <taxon>Eurotiales</taxon>
        <taxon>Aspergillaceae</taxon>
        <taxon>Penicillium</taxon>
    </lineage>
</organism>
<dbReference type="Proteomes" id="UP001147782">
    <property type="component" value="Unassembled WGS sequence"/>
</dbReference>
<feature type="transmembrane region" description="Helical" evidence="5">
    <location>
        <begin position="164"/>
        <end position="189"/>
    </location>
</feature>
<keyword evidence="4 5" id="KW-0472">Membrane</keyword>
<reference evidence="7" key="1">
    <citation type="submission" date="2022-11" db="EMBL/GenBank/DDBJ databases">
        <authorList>
            <person name="Petersen C."/>
        </authorList>
    </citation>
    <scope>NUCLEOTIDE SEQUENCE</scope>
    <source>
        <strain evidence="7">IBT 29864</strain>
    </source>
</reference>
<evidence type="ECO:0000313" key="7">
    <source>
        <dbReference type="EMBL" id="KAJ5371108.1"/>
    </source>
</evidence>
<feature type="transmembrane region" description="Helical" evidence="5">
    <location>
        <begin position="321"/>
        <end position="341"/>
    </location>
</feature>
<feature type="transmembrane region" description="Helical" evidence="5">
    <location>
        <begin position="201"/>
        <end position="219"/>
    </location>
</feature>
<evidence type="ECO:0008006" key="9">
    <source>
        <dbReference type="Google" id="ProtNLM"/>
    </source>
</evidence>
<feature type="signal peptide" evidence="6">
    <location>
        <begin position="1"/>
        <end position="21"/>
    </location>
</feature>
<dbReference type="InterPro" id="IPR007568">
    <property type="entry name" value="RTA1"/>
</dbReference>
<dbReference type="EMBL" id="JAPZBS010000005">
    <property type="protein sequence ID" value="KAJ5371108.1"/>
    <property type="molecule type" value="Genomic_DNA"/>
</dbReference>
<dbReference type="PANTHER" id="PTHR31465">
    <property type="entry name" value="PROTEIN RTA1-RELATED"/>
    <property type="match status" value="1"/>
</dbReference>
<evidence type="ECO:0000256" key="5">
    <source>
        <dbReference type="SAM" id="Phobius"/>
    </source>
</evidence>
<comment type="subcellular location">
    <subcellularLocation>
        <location evidence="1">Membrane</location>
        <topology evidence="1">Multi-pass membrane protein</topology>
    </subcellularLocation>
</comment>
<evidence type="ECO:0000313" key="8">
    <source>
        <dbReference type="Proteomes" id="UP001147782"/>
    </source>
</evidence>
<keyword evidence="2 5" id="KW-0812">Transmembrane</keyword>
<keyword evidence="3 5" id="KW-1133">Transmembrane helix</keyword>
<feature type="transmembrane region" description="Helical" evidence="5">
    <location>
        <begin position="94"/>
        <end position="115"/>
    </location>
</feature>
<evidence type="ECO:0000256" key="3">
    <source>
        <dbReference type="ARBA" id="ARBA00022989"/>
    </source>
</evidence>
<keyword evidence="6" id="KW-0732">Signal</keyword>
<keyword evidence="8" id="KW-1185">Reference proteome</keyword>
<feature type="transmembrane region" description="Helical" evidence="5">
    <location>
        <begin position="239"/>
        <end position="262"/>
    </location>
</feature>
<dbReference type="OrthoDB" id="5384040at2759"/>
<dbReference type="GO" id="GO:0016020">
    <property type="term" value="C:membrane"/>
    <property type="evidence" value="ECO:0007669"/>
    <property type="project" value="UniProtKB-SubCell"/>
</dbReference>
<name>A0A9W9V6V6_9EURO</name>